<dbReference type="Gene3D" id="3.40.980.10">
    <property type="entry name" value="MoaB/Mog-like domain"/>
    <property type="match status" value="1"/>
</dbReference>
<dbReference type="Proteomes" id="UP001143981">
    <property type="component" value="Unassembled WGS sequence"/>
</dbReference>
<dbReference type="InterPro" id="IPR056596">
    <property type="entry name" value="FLAD1_M"/>
</dbReference>
<dbReference type="SMART" id="SM00852">
    <property type="entry name" value="MoCF_biosynth"/>
    <property type="match status" value="1"/>
</dbReference>
<dbReference type="CDD" id="cd00885">
    <property type="entry name" value="cinA"/>
    <property type="match status" value="1"/>
</dbReference>
<evidence type="ECO:0000313" key="3">
    <source>
        <dbReference type="Proteomes" id="UP001143981"/>
    </source>
</evidence>
<protein>
    <recommendedName>
        <fullName evidence="1">MoaB/Mog domain-containing protein</fullName>
    </recommendedName>
</protein>
<dbReference type="EMBL" id="JANBOI010000004">
    <property type="protein sequence ID" value="KAJ1736056.1"/>
    <property type="molecule type" value="Genomic_DNA"/>
</dbReference>
<dbReference type="PANTHER" id="PTHR47675">
    <property type="entry name" value="MOLYBDOPTERIN BINDING DOMAIN PROTEIN (AFU_ORTHOLOGUE AFUA_5G11210)"/>
    <property type="match status" value="1"/>
</dbReference>
<dbReference type="GO" id="GO:0042726">
    <property type="term" value="P:flavin-containing compound metabolic process"/>
    <property type="evidence" value="ECO:0007669"/>
    <property type="project" value="TreeGrafter"/>
</dbReference>
<dbReference type="SUPFAM" id="SSF53218">
    <property type="entry name" value="Molybdenum cofactor biosynthesis proteins"/>
    <property type="match status" value="1"/>
</dbReference>
<dbReference type="PANTHER" id="PTHR47675:SF1">
    <property type="entry name" value="MOLYBDOPTERIN BINDING DOMAIN PROTEIN (AFU_ORTHOLOGUE AFUA_5G11210)"/>
    <property type="match status" value="1"/>
</dbReference>
<proteinExistence type="predicted"/>
<keyword evidence="3" id="KW-1185">Reference proteome</keyword>
<sequence>MLAAAAQPGGIPASRWCRHVASGAARAALLARQLTTAPRAPGQPLTAALCVIGDEVLNGKTQDVNSHVFAKRCFALGVDVARIEVVPDQSRDICESVRRLSQRHQIVFTSGGIGPTHDDITYGAVASAFGARLGYHQPTLARMRRIMEARGAAALPDPSGIPDQVACARMALLPEDAVVAYPCSELWVPVVCVGGNVHVLPGIPALFSTLTDAYLPGLVASLTGAPPQAFARALVGTDLRESAIAPVLEELQRQFGPLGIRLGSYPDWPPPASGGARDCSAAGRPRVVLSAVGRDRAQVSACAAALCRLLAGRVLENSKLA</sequence>
<dbReference type="Pfam" id="PF24102">
    <property type="entry name" value="FLAD1_M"/>
    <property type="match status" value="1"/>
</dbReference>
<comment type="caution">
    <text evidence="2">The sequence shown here is derived from an EMBL/GenBank/DDBJ whole genome shotgun (WGS) entry which is preliminary data.</text>
</comment>
<dbReference type="InterPro" id="IPR036425">
    <property type="entry name" value="MoaB/Mog-like_dom_sf"/>
</dbReference>
<dbReference type="InterPro" id="IPR001453">
    <property type="entry name" value="MoaB/Mog_dom"/>
</dbReference>
<gene>
    <name evidence="2" type="ORF">LPJ61_000199</name>
</gene>
<dbReference type="GO" id="GO:0047884">
    <property type="term" value="F:FAD diphosphatase activity"/>
    <property type="evidence" value="ECO:0007669"/>
    <property type="project" value="TreeGrafter"/>
</dbReference>
<organism evidence="2 3">
    <name type="scientific">Coemansia biformis</name>
    <dbReference type="NCBI Taxonomy" id="1286918"/>
    <lineage>
        <taxon>Eukaryota</taxon>
        <taxon>Fungi</taxon>
        <taxon>Fungi incertae sedis</taxon>
        <taxon>Zoopagomycota</taxon>
        <taxon>Kickxellomycotina</taxon>
        <taxon>Kickxellomycetes</taxon>
        <taxon>Kickxellales</taxon>
        <taxon>Kickxellaceae</taxon>
        <taxon>Coemansia</taxon>
    </lineage>
</organism>
<evidence type="ECO:0000313" key="2">
    <source>
        <dbReference type="EMBL" id="KAJ1736056.1"/>
    </source>
</evidence>
<feature type="domain" description="MoaB/Mog" evidence="1">
    <location>
        <begin position="48"/>
        <end position="221"/>
    </location>
</feature>
<reference evidence="2" key="1">
    <citation type="submission" date="2022-07" db="EMBL/GenBank/DDBJ databases">
        <title>Phylogenomic reconstructions and comparative analyses of Kickxellomycotina fungi.</title>
        <authorList>
            <person name="Reynolds N.K."/>
            <person name="Stajich J.E."/>
            <person name="Barry K."/>
            <person name="Grigoriev I.V."/>
            <person name="Crous P."/>
            <person name="Smith M.E."/>
        </authorList>
    </citation>
    <scope>NUCLEOTIDE SEQUENCE</scope>
    <source>
        <strain evidence="2">BCRC 34381</strain>
    </source>
</reference>
<dbReference type="AlphaFoldDB" id="A0A9W8CYD0"/>
<dbReference type="OrthoDB" id="448496at2759"/>
<accession>A0A9W8CYD0</accession>
<evidence type="ECO:0000259" key="1">
    <source>
        <dbReference type="SMART" id="SM00852"/>
    </source>
</evidence>
<dbReference type="Pfam" id="PF00994">
    <property type="entry name" value="MoCF_biosynth"/>
    <property type="match status" value="1"/>
</dbReference>
<name>A0A9W8CYD0_9FUNG</name>